<dbReference type="InterPro" id="IPR032466">
    <property type="entry name" value="Metal_Hydrolase"/>
</dbReference>
<evidence type="ECO:0000256" key="1">
    <source>
        <dbReference type="SAM" id="SignalP"/>
    </source>
</evidence>
<dbReference type="Proteomes" id="UP000061457">
    <property type="component" value="Chromosome I"/>
</dbReference>
<accession>A0A0S2K2Y3</accession>
<dbReference type="InterPro" id="IPR006680">
    <property type="entry name" value="Amidohydro-rel"/>
</dbReference>
<dbReference type="PATRIC" id="fig|161398.10.peg.2180"/>
<dbReference type="PANTHER" id="PTHR43135">
    <property type="entry name" value="ALPHA-D-RIBOSE 1-METHYLPHOSPHONATE 5-TRIPHOSPHATE DIPHOSPHATASE"/>
    <property type="match status" value="1"/>
</dbReference>
<dbReference type="AlphaFoldDB" id="A0A0S2K2Y3"/>
<dbReference type="Gene3D" id="3.20.20.140">
    <property type="entry name" value="Metal-dependent hydrolases"/>
    <property type="match status" value="1"/>
</dbReference>
<dbReference type="InterPro" id="IPR057744">
    <property type="entry name" value="OTAase-like"/>
</dbReference>
<keyword evidence="1" id="KW-0732">Signal</keyword>
<feature type="signal peptide" evidence="1">
    <location>
        <begin position="1"/>
        <end position="35"/>
    </location>
</feature>
<dbReference type="SUPFAM" id="SSF51338">
    <property type="entry name" value="Composite domain of metallo-dependent hydrolases"/>
    <property type="match status" value="1"/>
</dbReference>
<dbReference type="GO" id="GO:0016810">
    <property type="term" value="F:hydrolase activity, acting on carbon-nitrogen (but not peptide) bonds"/>
    <property type="evidence" value="ECO:0007669"/>
    <property type="project" value="InterPro"/>
</dbReference>
<keyword evidence="3" id="KW-0378">Hydrolase</keyword>
<sequence length="438" mass="47112">MCENKKHLKQQGLLMKLTSIALSIFAFTASMSALAEDLIIHADAALDVKTGKLIKPVTLVVDDNKISEIKRGHSKVSGDYKVIELPGHTLLPGLFDMHVHLTSDSQVHGYKRLQRTSQRAAITGVRNAKRTLEAGFTSVRNLGAVGYSDIALKQAIYDGDVPGPRIFASGPSLGVTGGHCDNNLLTHEHAVTAKGVADGPWAVRAKVRENIKFGADVIKYCATGGVLSKGTKVGAQQYTQEEMDAIVSEAHLRGLTVAAHAHGTEGIKSAIKAGVDSVEHVSFLDDEAIMLAKKHGTYFSMDIYNTEYILGEGEKAGILEESLNKERVVGARQRASFGKAVKAGVKMVFGSDAGVYPHGDNGKQFSRMVKFGMTELQALQAATITPATLLKQDQKLGSLEVGKYADFIAVKGNPLENISVMEQVSFVVKDGEIEVDKR</sequence>
<evidence type="ECO:0000313" key="3">
    <source>
        <dbReference type="EMBL" id="ALO42641.1"/>
    </source>
</evidence>
<organism evidence="3 4">
    <name type="scientific">Pseudoalteromonas phenolica</name>
    <dbReference type="NCBI Taxonomy" id="161398"/>
    <lineage>
        <taxon>Bacteria</taxon>
        <taxon>Pseudomonadati</taxon>
        <taxon>Pseudomonadota</taxon>
        <taxon>Gammaproteobacteria</taxon>
        <taxon>Alteromonadales</taxon>
        <taxon>Pseudoalteromonadaceae</taxon>
        <taxon>Pseudoalteromonas</taxon>
    </lineage>
</organism>
<dbReference type="STRING" id="161398.PP2015_2144"/>
<dbReference type="InterPro" id="IPR051781">
    <property type="entry name" value="Metallo-dep_Hydrolase"/>
</dbReference>
<evidence type="ECO:0000313" key="4">
    <source>
        <dbReference type="Proteomes" id="UP000061457"/>
    </source>
</evidence>
<name>A0A0S2K2Y3_9GAMM</name>
<reference evidence="4" key="1">
    <citation type="submission" date="2015-11" db="EMBL/GenBank/DDBJ databases">
        <authorList>
            <person name="Kim K.M."/>
        </authorList>
    </citation>
    <scope>NUCLEOTIDE SEQUENCE [LARGE SCALE GENOMIC DNA]</scope>
    <source>
        <strain evidence="4">KCTC 12086</strain>
    </source>
</reference>
<dbReference type="PANTHER" id="PTHR43135:SF3">
    <property type="entry name" value="ALPHA-D-RIBOSE 1-METHYLPHOSPHONATE 5-TRIPHOSPHATE DIPHOSPHATASE"/>
    <property type="match status" value="1"/>
</dbReference>
<dbReference type="InterPro" id="IPR011059">
    <property type="entry name" value="Metal-dep_hydrolase_composite"/>
</dbReference>
<keyword evidence="4" id="KW-1185">Reference proteome</keyword>
<dbReference type="Pfam" id="PF01979">
    <property type="entry name" value="Amidohydro_1"/>
    <property type="match status" value="1"/>
</dbReference>
<dbReference type="KEGG" id="pphe:PP2015_2144"/>
<dbReference type="EMBL" id="CP013187">
    <property type="protein sequence ID" value="ALO42641.1"/>
    <property type="molecule type" value="Genomic_DNA"/>
</dbReference>
<evidence type="ECO:0000259" key="2">
    <source>
        <dbReference type="Pfam" id="PF01979"/>
    </source>
</evidence>
<protein>
    <submittedName>
        <fullName evidence="3">Secreted hydrolase</fullName>
    </submittedName>
</protein>
<dbReference type="Gene3D" id="2.30.40.10">
    <property type="entry name" value="Urease, subunit C, domain 1"/>
    <property type="match status" value="1"/>
</dbReference>
<feature type="chain" id="PRO_5006600963" evidence="1">
    <location>
        <begin position="36"/>
        <end position="438"/>
    </location>
</feature>
<dbReference type="SUPFAM" id="SSF51556">
    <property type="entry name" value="Metallo-dependent hydrolases"/>
    <property type="match status" value="1"/>
</dbReference>
<dbReference type="CDD" id="cd01299">
    <property type="entry name" value="Met_dep_hydrolase_A"/>
    <property type="match status" value="1"/>
</dbReference>
<gene>
    <name evidence="3" type="ORF">PP2015_2144</name>
</gene>
<proteinExistence type="predicted"/>
<feature type="domain" description="Amidohydrolase-related" evidence="2">
    <location>
        <begin position="89"/>
        <end position="433"/>
    </location>
</feature>